<reference evidence="1" key="1">
    <citation type="journal article" date="2014" name="Int. J. Syst. Evol. Microbiol.">
        <title>Complete genome sequence of Corynebacterium casei LMG S-19264T (=DSM 44701T), isolated from a smear-ripened cheese.</title>
        <authorList>
            <consortium name="US DOE Joint Genome Institute (JGI-PGF)"/>
            <person name="Walter F."/>
            <person name="Albersmeier A."/>
            <person name="Kalinowski J."/>
            <person name="Ruckert C."/>
        </authorList>
    </citation>
    <scope>NUCLEOTIDE SEQUENCE</scope>
    <source>
        <strain evidence="1">JCM 31311</strain>
    </source>
</reference>
<evidence type="ECO:0000313" key="2">
    <source>
        <dbReference type="Proteomes" id="UP000603865"/>
    </source>
</evidence>
<comment type="caution">
    <text evidence="1">The sequence shown here is derived from an EMBL/GenBank/DDBJ whole genome shotgun (WGS) entry which is preliminary data.</text>
</comment>
<accession>A0A918FDX4</accession>
<sequence>MSRKIRNSQKEVDSYPSSGRGFVHVCPHCGRSMELCDTRDGDQAYFCHVCQKGHRAGSPPLLAFRPEEAS</sequence>
<proteinExistence type="predicted"/>
<organism evidence="1 2">
    <name type="scientific">Deinococcus ruber</name>
    <dbReference type="NCBI Taxonomy" id="1848197"/>
    <lineage>
        <taxon>Bacteria</taxon>
        <taxon>Thermotogati</taxon>
        <taxon>Deinococcota</taxon>
        <taxon>Deinococci</taxon>
        <taxon>Deinococcales</taxon>
        <taxon>Deinococcaceae</taxon>
        <taxon>Deinococcus</taxon>
    </lineage>
</organism>
<gene>
    <name evidence="1" type="ORF">GCM10008957_42040</name>
</gene>
<keyword evidence="2" id="KW-1185">Reference proteome</keyword>
<dbReference type="EMBL" id="BMQL01000037">
    <property type="protein sequence ID" value="GGR25988.1"/>
    <property type="molecule type" value="Genomic_DNA"/>
</dbReference>
<protein>
    <submittedName>
        <fullName evidence="1">Uncharacterized protein</fullName>
    </submittedName>
</protein>
<dbReference type="Proteomes" id="UP000603865">
    <property type="component" value="Unassembled WGS sequence"/>
</dbReference>
<dbReference type="AlphaFoldDB" id="A0A918FDX4"/>
<reference evidence="1" key="2">
    <citation type="submission" date="2020-09" db="EMBL/GenBank/DDBJ databases">
        <authorList>
            <person name="Sun Q."/>
            <person name="Ohkuma M."/>
        </authorList>
    </citation>
    <scope>NUCLEOTIDE SEQUENCE</scope>
    <source>
        <strain evidence="1">JCM 31311</strain>
    </source>
</reference>
<evidence type="ECO:0000313" key="1">
    <source>
        <dbReference type="EMBL" id="GGR25988.1"/>
    </source>
</evidence>
<name>A0A918FDX4_9DEIO</name>
<dbReference type="RefSeq" id="WP_189092471.1">
    <property type="nucleotide sequence ID" value="NZ_BMQL01000037.1"/>
</dbReference>